<dbReference type="GO" id="GO:0102573">
    <property type="term" value="F:aminodeoxyfutalosine synthase activity"/>
    <property type="evidence" value="ECO:0007669"/>
    <property type="project" value="UniProtKB-EC"/>
</dbReference>
<sequence length="382" mass="43564">MATDAHRLLEIREKVEAGQRLSFDDGLALYETNDLFTLGELANLVRERYNGDYTYYNVNTHINPTNVCVYKCDFCAFRADLGEDRAYTMNEAQVKARAEEAHRRGATELHIVGGLHNKLPFQYYVDVVRWVKEAAPEIHVKAYTAVEYEWFRKIERAPLRDIMQRLIDAGLGSLPGGGAEIFHPEIRDQICGAKASTEAWLECHRTAHELGLHSNATMLYGHIERPEHRIDHMIRLRELQDQTGGFQTFIPLAFHPDNSRMSDIPKPSGVMDLKTMAISRLMLDNFPHIKAYWIMLGIKTAQVALSFGADDLDGTVVYETIYHEAGAETPQELTIAEIRRLIEEAGRIPVERDTLYHRIERDGARWWPGEHIDVPALAGVVR</sequence>
<protein>
    <recommendedName>
        <fullName evidence="6">Aminodeoxyfutalosine synthase</fullName>
        <shortName evidence="6">AFL synthase</shortName>
        <shortName evidence="6">Aminofutalosine synthase</shortName>
        <ecNumber evidence="6">2.5.1.120</ecNumber>
    </recommendedName>
    <alternativeName>
        <fullName evidence="6">Menaquinone biosynthetic enzyme MqnE</fullName>
    </alternativeName>
</protein>
<dbReference type="SFLD" id="SFLDF00343">
    <property type="entry name" value="aminofutalosine_synthase_(mqnE"/>
    <property type="match status" value="1"/>
</dbReference>
<comment type="similarity">
    <text evidence="6">Belongs to the radical SAM superfamily. MqnE family.</text>
</comment>
<evidence type="ECO:0000256" key="4">
    <source>
        <dbReference type="ARBA" id="ARBA00023004"/>
    </source>
</evidence>
<dbReference type="InterPro" id="IPR007197">
    <property type="entry name" value="rSAM"/>
</dbReference>
<feature type="binding site" evidence="6 7">
    <location>
        <position position="75"/>
    </location>
    <ligand>
        <name>[4Fe-4S] cluster</name>
        <dbReference type="ChEBI" id="CHEBI:49883"/>
        <note>4Fe-4S-S-AdoMet</note>
    </ligand>
</feature>
<dbReference type="EMBL" id="RYZH01000080">
    <property type="protein sequence ID" value="RUL81919.1"/>
    <property type="molecule type" value="Genomic_DNA"/>
</dbReference>
<evidence type="ECO:0000256" key="7">
    <source>
        <dbReference type="PIRSR" id="PIRSR004762-1"/>
    </source>
</evidence>
<keyword evidence="6" id="KW-0474">Menaquinone biosynthesis</keyword>
<keyword evidence="4 6" id="KW-0408">Iron</keyword>
<dbReference type="PIRSF" id="PIRSF004762">
    <property type="entry name" value="CHP00423"/>
    <property type="match status" value="1"/>
</dbReference>
<dbReference type="GO" id="GO:0009234">
    <property type="term" value="P:menaquinone biosynthetic process"/>
    <property type="evidence" value="ECO:0007669"/>
    <property type="project" value="UniProtKB-UniRule"/>
</dbReference>
<evidence type="ECO:0000256" key="2">
    <source>
        <dbReference type="ARBA" id="ARBA00022691"/>
    </source>
</evidence>
<dbReference type="CDD" id="cd01335">
    <property type="entry name" value="Radical_SAM"/>
    <property type="match status" value="1"/>
</dbReference>
<evidence type="ECO:0000313" key="11">
    <source>
        <dbReference type="Proteomes" id="UP000280296"/>
    </source>
</evidence>
<dbReference type="InterPro" id="IPR034405">
    <property type="entry name" value="F420"/>
</dbReference>
<evidence type="ECO:0000256" key="5">
    <source>
        <dbReference type="ARBA" id="ARBA00023014"/>
    </source>
</evidence>
<dbReference type="SFLD" id="SFLDG01389">
    <property type="entry name" value="menaquinone_synthsis_involved"/>
    <property type="match status" value="2"/>
</dbReference>
<evidence type="ECO:0000256" key="8">
    <source>
        <dbReference type="PIRSR" id="PIRSR004762-2"/>
    </source>
</evidence>
<feature type="binding site" evidence="6 7">
    <location>
        <position position="68"/>
    </location>
    <ligand>
        <name>[4Fe-4S] cluster</name>
        <dbReference type="ChEBI" id="CHEBI:49883"/>
        <note>4Fe-4S-S-AdoMet</note>
    </ligand>
</feature>
<organism evidence="10 11">
    <name type="scientific">Tautonia sociabilis</name>
    <dbReference type="NCBI Taxonomy" id="2080755"/>
    <lineage>
        <taxon>Bacteria</taxon>
        <taxon>Pseudomonadati</taxon>
        <taxon>Planctomycetota</taxon>
        <taxon>Planctomycetia</taxon>
        <taxon>Isosphaerales</taxon>
        <taxon>Isosphaeraceae</taxon>
        <taxon>Tautonia</taxon>
    </lineage>
</organism>
<dbReference type="NCBIfam" id="TIGR00423">
    <property type="entry name" value="CofH family radical SAM protein"/>
    <property type="match status" value="1"/>
</dbReference>
<dbReference type="Gene3D" id="3.20.20.70">
    <property type="entry name" value="Aldolase class I"/>
    <property type="match status" value="1"/>
</dbReference>
<evidence type="ECO:0000313" key="10">
    <source>
        <dbReference type="EMBL" id="RUL81919.1"/>
    </source>
</evidence>
<evidence type="ECO:0000256" key="6">
    <source>
        <dbReference type="HAMAP-Rule" id="MF_00993"/>
    </source>
</evidence>
<keyword evidence="5 6" id="KW-0411">Iron-sulfur</keyword>
<dbReference type="GO" id="GO:0051539">
    <property type="term" value="F:4 iron, 4 sulfur cluster binding"/>
    <property type="evidence" value="ECO:0007669"/>
    <property type="project" value="UniProtKB-KW"/>
</dbReference>
<keyword evidence="3 6" id="KW-0479">Metal-binding</keyword>
<dbReference type="PROSITE" id="PS51918">
    <property type="entry name" value="RADICAL_SAM"/>
    <property type="match status" value="1"/>
</dbReference>
<dbReference type="InterPro" id="IPR022432">
    <property type="entry name" value="MqnE"/>
</dbReference>
<comment type="cofactor">
    <cofactor evidence="6 7">
        <name>[4Fe-4S] cluster</name>
        <dbReference type="ChEBI" id="CHEBI:49883"/>
    </cofactor>
    <text evidence="6 7">Binds 1 [4Fe-4S] cluster. The cluster is coordinated with 3 cysteines and an exchangeable S-adenosyl-L-methionine.</text>
</comment>
<evidence type="ECO:0000259" key="9">
    <source>
        <dbReference type="PROSITE" id="PS51918"/>
    </source>
</evidence>
<dbReference type="Pfam" id="PF19288">
    <property type="entry name" value="CofH_C"/>
    <property type="match status" value="1"/>
</dbReference>
<reference evidence="10 11" key="2">
    <citation type="submission" date="2019-01" db="EMBL/GenBank/DDBJ databases">
        <title>Tautonia sociabilis, a novel thermotolerant planctomycete of Isosphaeraceae family, isolated from a 4000 m deep subterranean habitat.</title>
        <authorList>
            <person name="Kovaleva O.L."/>
            <person name="Elcheninov A.G."/>
            <person name="Van Heerden E."/>
            <person name="Toshchakov S.V."/>
            <person name="Novikov A."/>
            <person name="Bonch-Osmolovskaya E.A."/>
            <person name="Kublanov I.V."/>
        </authorList>
    </citation>
    <scope>NUCLEOTIDE SEQUENCE [LARGE SCALE GENOMIC DNA]</scope>
    <source>
        <strain evidence="10 11">GM2012</strain>
    </source>
</reference>
<keyword evidence="11" id="KW-1185">Reference proteome</keyword>
<proteinExistence type="inferred from homology"/>
<feature type="domain" description="Radical SAM core" evidence="9">
    <location>
        <begin position="54"/>
        <end position="287"/>
    </location>
</feature>
<accession>A0A432MCN2</accession>
<dbReference type="PANTHER" id="PTHR43076:SF7">
    <property type="entry name" value="AMINODEOXYFUTALOSINE SYNTHASE"/>
    <property type="match status" value="1"/>
</dbReference>
<dbReference type="GO" id="GO:0044689">
    <property type="term" value="F:7,8-didemethyl-8-hydroxy-5-deazariboflavin synthase activity"/>
    <property type="evidence" value="ECO:0007669"/>
    <property type="project" value="TreeGrafter"/>
</dbReference>
<keyword evidence="6" id="KW-0808">Transferase</keyword>
<keyword evidence="2 6" id="KW-0949">S-adenosyl-L-methionine</keyword>
<evidence type="ECO:0000256" key="3">
    <source>
        <dbReference type="ARBA" id="ARBA00022723"/>
    </source>
</evidence>
<dbReference type="GO" id="GO:0005506">
    <property type="term" value="F:iron ion binding"/>
    <property type="evidence" value="ECO:0007669"/>
    <property type="project" value="UniProtKB-UniRule"/>
</dbReference>
<dbReference type="OrthoDB" id="9802027at2"/>
<feature type="binding site" evidence="8">
    <location>
        <position position="74"/>
    </location>
    <ligand>
        <name>S-adenosyl-L-methionine</name>
        <dbReference type="ChEBI" id="CHEBI:59789"/>
    </ligand>
</feature>
<dbReference type="AlphaFoldDB" id="A0A432MCN2"/>
<keyword evidence="1 6" id="KW-0004">4Fe-4S</keyword>
<dbReference type="InterPro" id="IPR020050">
    <property type="entry name" value="FO_synthase_su2"/>
</dbReference>
<feature type="binding site" evidence="8">
    <location>
        <position position="180"/>
    </location>
    <ligand>
        <name>S-adenosyl-L-methionine</name>
        <dbReference type="ChEBI" id="CHEBI:59789"/>
    </ligand>
</feature>
<dbReference type="Proteomes" id="UP000280296">
    <property type="component" value="Unassembled WGS sequence"/>
</dbReference>
<name>A0A432MCN2_9BACT</name>
<dbReference type="UniPathway" id="UPA00079"/>
<comment type="caution">
    <text evidence="10">The sequence shown here is derived from an EMBL/GenBank/DDBJ whole genome shotgun (WGS) entry which is preliminary data.</text>
</comment>
<reference evidence="10 11" key="1">
    <citation type="submission" date="2018-12" db="EMBL/GenBank/DDBJ databases">
        <authorList>
            <person name="Toschakov S.V."/>
        </authorList>
    </citation>
    <scope>NUCLEOTIDE SEQUENCE [LARGE SCALE GENOMIC DNA]</scope>
    <source>
        <strain evidence="10 11">GM2012</strain>
    </source>
</reference>
<dbReference type="SUPFAM" id="SSF102114">
    <property type="entry name" value="Radical SAM enzymes"/>
    <property type="match status" value="1"/>
</dbReference>
<dbReference type="SFLD" id="SFLDF00342">
    <property type="entry name" value="cyclic_dehypoxanthine_futalosi"/>
    <property type="match status" value="1"/>
</dbReference>
<gene>
    <name evidence="6 10" type="primary">mqnE</name>
    <name evidence="10" type="ORF">TsocGM_24225</name>
</gene>
<comment type="function">
    <text evidence="6">Radical SAM enzyme that catalyzes the addition of the adenosyl radical to the double bond of 3-[(1-carboxyvinyl)oxy]benzoate, leading to aminodeoxyfutalosine (AFL), a key intermediate in the formation of menaquinone (MK, vitamin K2) from chorismate.</text>
</comment>
<evidence type="ECO:0000256" key="1">
    <source>
        <dbReference type="ARBA" id="ARBA00022485"/>
    </source>
</evidence>
<dbReference type="EC" id="2.5.1.120" evidence="6"/>
<dbReference type="InterPro" id="IPR045567">
    <property type="entry name" value="CofH/MnqC-like_C"/>
</dbReference>
<dbReference type="SFLD" id="SFLDS00029">
    <property type="entry name" value="Radical_SAM"/>
    <property type="match status" value="2"/>
</dbReference>
<dbReference type="RefSeq" id="WP_126728040.1">
    <property type="nucleotide sequence ID" value="NZ_RYZH01000080.1"/>
</dbReference>
<dbReference type="SFLD" id="SFLDG01064">
    <property type="entry name" value="F420__menaquinone_cofactor_bio"/>
    <property type="match status" value="2"/>
</dbReference>
<dbReference type="InterPro" id="IPR013785">
    <property type="entry name" value="Aldolase_TIM"/>
</dbReference>
<comment type="catalytic activity">
    <reaction evidence="6">
        <text>3-[(1-carboxyvinyl)-oxy]benzoate + S-adenosyl-L-methionine + H2O = 6-amino-6-deoxyfutalosine + hydrogencarbonate + L-methionine + H(+)</text>
        <dbReference type="Rhea" id="RHEA:33075"/>
        <dbReference type="ChEBI" id="CHEBI:15377"/>
        <dbReference type="ChEBI" id="CHEBI:15378"/>
        <dbReference type="ChEBI" id="CHEBI:17544"/>
        <dbReference type="ChEBI" id="CHEBI:57844"/>
        <dbReference type="ChEBI" id="CHEBI:59789"/>
        <dbReference type="ChEBI" id="CHEBI:64286"/>
        <dbReference type="ChEBI" id="CHEBI:76981"/>
        <dbReference type="EC" id="2.5.1.120"/>
    </reaction>
</comment>
<dbReference type="Pfam" id="PF04055">
    <property type="entry name" value="Radical_SAM"/>
    <property type="match status" value="1"/>
</dbReference>
<feature type="binding site" evidence="6 7">
    <location>
        <position position="72"/>
    </location>
    <ligand>
        <name>[4Fe-4S] cluster</name>
        <dbReference type="ChEBI" id="CHEBI:49883"/>
        <note>4Fe-4S-S-AdoMet</note>
    </ligand>
</feature>
<dbReference type="PANTHER" id="PTHR43076">
    <property type="entry name" value="FO SYNTHASE (COFH)"/>
    <property type="match status" value="1"/>
</dbReference>
<dbReference type="InterPro" id="IPR058240">
    <property type="entry name" value="rSAM_sf"/>
</dbReference>
<comment type="pathway">
    <text evidence="6">Quinol/quinone metabolism; menaquinone biosynthesis.</text>
</comment>
<dbReference type="NCBIfam" id="TIGR03700">
    <property type="entry name" value="mena_SCO4494"/>
    <property type="match status" value="1"/>
</dbReference>
<dbReference type="HAMAP" id="MF_00993">
    <property type="entry name" value="MqnE"/>
    <property type="match status" value="1"/>
</dbReference>